<reference evidence="1" key="1">
    <citation type="submission" date="2020-01" db="EMBL/GenBank/DDBJ databases">
        <title>Genome sequence of Kobresia littledalei, the first chromosome-level genome in the family Cyperaceae.</title>
        <authorList>
            <person name="Qu G."/>
        </authorList>
    </citation>
    <scope>NUCLEOTIDE SEQUENCE</scope>
    <source>
        <strain evidence="1">C.B.Clarke</strain>
        <tissue evidence="1">Leaf</tissue>
    </source>
</reference>
<dbReference type="EMBL" id="SWLB01000011">
    <property type="protein sequence ID" value="KAF3332597.1"/>
    <property type="molecule type" value="Genomic_DNA"/>
</dbReference>
<sequence>MSAAKVTWRNYVPKFDRATKIAPAKKSPQIQTTKTSMQFADARSQNPTSSVYVINIEEGDGVDGRAEAYIRRMYNSFSSARED</sequence>
<dbReference type="Proteomes" id="UP000623129">
    <property type="component" value="Unassembled WGS sequence"/>
</dbReference>
<proteinExistence type="predicted"/>
<comment type="caution">
    <text evidence="1">The sequence shown here is derived from an EMBL/GenBank/DDBJ whole genome shotgun (WGS) entry which is preliminary data.</text>
</comment>
<protein>
    <submittedName>
        <fullName evidence="1">Uncharacterized protein</fullName>
    </submittedName>
</protein>
<name>A0A833R3L5_9POAL</name>
<evidence type="ECO:0000313" key="1">
    <source>
        <dbReference type="EMBL" id="KAF3332597.1"/>
    </source>
</evidence>
<keyword evidence="2" id="KW-1185">Reference proteome</keyword>
<accession>A0A833R3L5</accession>
<gene>
    <name evidence="1" type="ORF">FCM35_KLT02174</name>
</gene>
<dbReference type="AlphaFoldDB" id="A0A833R3L5"/>
<evidence type="ECO:0000313" key="2">
    <source>
        <dbReference type="Proteomes" id="UP000623129"/>
    </source>
</evidence>
<organism evidence="1 2">
    <name type="scientific">Carex littledalei</name>
    <dbReference type="NCBI Taxonomy" id="544730"/>
    <lineage>
        <taxon>Eukaryota</taxon>
        <taxon>Viridiplantae</taxon>
        <taxon>Streptophyta</taxon>
        <taxon>Embryophyta</taxon>
        <taxon>Tracheophyta</taxon>
        <taxon>Spermatophyta</taxon>
        <taxon>Magnoliopsida</taxon>
        <taxon>Liliopsida</taxon>
        <taxon>Poales</taxon>
        <taxon>Cyperaceae</taxon>
        <taxon>Cyperoideae</taxon>
        <taxon>Cariceae</taxon>
        <taxon>Carex</taxon>
        <taxon>Carex subgen. Euthyceras</taxon>
    </lineage>
</organism>